<evidence type="ECO:0008006" key="4">
    <source>
        <dbReference type="Google" id="ProtNLM"/>
    </source>
</evidence>
<organism evidence="2 3">
    <name type="scientific">Cohnella kolymensis</name>
    <dbReference type="NCBI Taxonomy" id="1590652"/>
    <lineage>
        <taxon>Bacteria</taxon>
        <taxon>Bacillati</taxon>
        <taxon>Bacillota</taxon>
        <taxon>Bacilli</taxon>
        <taxon>Bacillales</taxon>
        <taxon>Paenibacillaceae</taxon>
        <taxon>Cohnella</taxon>
    </lineage>
</organism>
<reference evidence="2 3" key="1">
    <citation type="submission" date="2014-12" db="EMBL/GenBank/DDBJ databases">
        <title>Draft genome sequence of Cohnella kolymensis strain B-2846.</title>
        <authorList>
            <person name="Karlyshev A.V."/>
            <person name="Kudryashova E.B."/>
        </authorList>
    </citation>
    <scope>NUCLEOTIDE SEQUENCE [LARGE SCALE GENOMIC DNA]</scope>
    <source>
        <strain evidence="2 3">VKM B-2846</strain>
    </source>
</reference>
<keyword evidence="1" id="KW-1133">Transmembrane helix</keyword>
<protein>
    <recommendedName>
        <fullName evidence="4">Histidine kinase</fullName>
    </recommendedName>
</protein>
<keyword evidence="3" id="KW-1185">Reference proteome</keyword>
<comment type="caution">
    <text evidence="2">The sequence shown here is derived from an EMBL/GenBank/DDBJ whole genome shotgun (WGS) entry which is preliminary data.</text>
</comment>
<keyword evidence="1" id="KW-0812">Transmembrane</keyword>
<dbReference type="EMBL" id="JXAL01000006">
    <property type="protein sequence ID" value="KIL36586.1"/>
    <property type="molecule type" value="Genomic_DNA"/>
</dbReference>
<dbReference type="Proteomes" id="UP000054526">
    <property type="component" value="Unassembled WGS sequence"/>
</dbReference>
<sequence>MITILIIFSLIAYFDWRYLQQNKRTKRAVIRVMAVACVLTLGMEAIYLLRDRWTVGMLIESIFFPLQKLIFVETHE</sequence>
<keyword evidence="1" id="KW-0472">Membrane</keyword>
<dbReference type="RefSeq" id="WP_041061009.1">
    <property type="nucleotide sequence ID" value="NZ_JXAL01000006.1"/>
</dbReference>
<evidence type="ECO:0000256" key="1">
    <source>
        <dbReference type="SAM" id="Phobius"/>
    </source>
</evidence>
<evidence type="ECO:0000313" key="2">
    <source>
        <dbReference type="EMBL" id="KIL36586.1"/>
    </source>
</evidence>
<evidence type="ECO:0000313" key="3">
    <source>
        <dbReference type="Proteomes" id="UP000054526"/>
    </source>
</evidence>
<proteinExistence type="predicted"/>
<feature type="transmembrane region" description="Helical" evidence="1">
    <location>
        <begin position="28"/>
        <end position="49"/>
    </location>
</feature>
<gene>
    <name evidence="2" type="ORF">SD71_06045</name>
</gene>
<accession>A0ABR5A679</accession>
<name>A0ABR5A679_9BACL</name>